<dbReference type="PROSITE" id="PS51080">
    <property type="entry name" value="CTF_NFI_2"/>
    <property type="match status" value="1"/>
</dbReference>
<dbReference type="GO" id="GO:0000027">
    <property type="term" value="P:ribosomal large subunit assembly"/>
    <property type="evidence" value="ECO:0007669"/>
    <property type="project" value="TreeGrafter"/>
</dbReference>
<dbReference type="AlphaFoldDB" id="A0A7R8WGS9"/>
<dbReference type="EMBL" id="OB661837">
    <property type="protein sequence ID" value="CAD7229043.1"/>
    <property type="molecule type" value="Genomic_DNA"/>
</dbReference>
<dbReference type="PANTHER" id="PTHR48103:SF2">
    <property type="entry name" value="MIDASIN"/>
    <property type="match status" value="1"/>
</dbReference>
<evidence type="ECO:0000313" key="4">
    <source>
        <dbReference type="EMBL" id="CAD7229043.1"/>
    </source>
</evidence>
<evidence type="ECO:0000256" key="1">
    <source>
        <dbReference type="ARBA" id="ARBA00022741"/>
    </source>
</evidence>
<proteinExistence type="predicted"/>
<name>A0A7R8WGS9_9CRUS</name>
<dbReference type="InterPro" id="IPR020604">
    <property type="entry name" value="CTF/NFI_DNA-bd-dom"/>
</dbReference>
<sequence length="716" mass="80293">MKTVAASESQNSQEQGGEGVGQDQAQKEEENLTGISQVEKGQGHEGREDRSQKSSEHGRDGKEEKRERKGPKETDPDRALGKPEVPIDSSVRKLGNEAMEEDVDEEPDASDIYEHIKEAERQTEDSQKRSHVDYHLSEVAAAEGEKAVDVEDWSTVFQTVLQFPDFAEVLPMLQSFGRQDPIHGRFVVLGQVLSRQVQGDKNARVQDCGCSVEVVGLPPISVVESDLDDEVEASSTDAATAWSWIFWYCSAYPQIRRQHVVEAKNRVKDPRAVQAVSAATEDQAKEAPAVDVREEEEEKEKEEDVRPEEEEEDQPRQQKEGERREGRKQSTRPDQPEEQEDEVLEIPGETVPTCSVERPLESYHETRKDLIMEIDLTEDNDDLEIEVLKEIPSDRNACSSEHVAAWRRLEEEVRPLASALCEQLRLVLEPSVAARLKGDYKTGKRLNMRKVIPYIASQFRKDKIWLRRTAPSKRSFQILMAVDDSSSMSDNLSQSLARQSLALIHGALSLLEAGQLAIASFGSDTKIVSSFHESAATYIASQFRKDKIWLRRTAPSKRSFQILMAVDDSSSMSDNLSQSLARQSLALIHGALSLLEAGQLAIASFGSDTKIVSSFHESAAPDKKLPVLFQLRSQAANVLRGVFSLFIILDNPSHQSSILDIRRPVFGPDNKLISIRPYLEAFPFPFYLVLRNIEALPEVLGDALRQWMELIAARDN</sequence>
<accession>A0A7R8WGS9</accession>
<dbReference type="GO" id="GO:0005524">
    <property type="term" value="F:ATP binding"/>
    <property type="evidence" value="ECO:0007669"/>
    <property type="project" value="UniProtKB-KW"/>
</dbReference>
<evidence type="ECO:0000256" key="2">
    <source>
        <dbReference type="ARBA" id="ARBA00022840"/>
    </source>
</evidence>
<keyword evidence="2" id="KW-0067">ATP-binding</keyword>
<feature type="compositionally biased region" description="Acidic residues" evidence="3">
    <location>
        <begin position="293"/>
        <end position="313"/>
    </location>
</feature>
<organism evidence="4">
    <name type="scientific">Cyprideis torosa</name>
    <dbReference type="NCBI Taxonomy" id="163714"/>
    <lineage>
        <taxon>Eukaryota</taxon>
        <taxon>Metazoa</taxon>
        <taxon>Ecdysozoa</taxon>
        <taxon>Arthropoda</taxon>
        <taxon>Crustacea</taxon>
        <taxon>Oligostraca</taxon>
        <taxon>Ostracoda</taxon>
        <taxon>Podocopa</taxon>
        <taxon>Podocopida</taxon>
        <taxon>Cytherocopina</taxon>
        <taxon>Cytheroidea</taxon>
        <taxon>Cytherideidae</taxon>
        <taxon>Cyprideis</taxon>
    </lineage>
</organism>
<dbReference type="PANTHER" id="PTHR48103">
    <property type="entry name" value="MIDASIN-RELATED"/>
    <property type="match status" value="1"/>
</dbReference>
<dbReference type="OrthoDB" id="6382870at2759"/>
<protein>
    <submittedName>
        <fullName evidence="4">Uncharacterized protein</fullName>
    </submittedName>
</protein>
<feature type="compositionally biased region" description="Acidic residues" evidence="3">
    <location>
        <begin position="98"/>
        <end position="110"/>
    </location>
</feature>
<dbReference type="GO" id="GO:0030687">
    <property type="term" value="C:preribosome, large subunit precursor"/>
    <property type="evidence" value="ECO:0007669"/>
    <property type="project" value="TreeGrafter"/>
</dbReference>
<reference evidence="4" key="1">
    <citation type="submission" date="2020-11" db="EMBL/GenBank/DDBJ databases">
        <authorList>
            <person name="Tran Van P."/>
        </authorList>
    </citation>
    <scope>NUCLEOTIDE SEQUENCE</scope>
</reference>
<feature type="region of interest" description="Disordered" evidence="3">
    <location>
        <begin position="272"/>
        <end position="359"/>
    </location>
</feature>
<feature type="compositionally biased region" description="Basic and acidic residues" evidence="3">
    <location>
        <begin position="41"/>
        <end position="81"/>
    </location>
</feature>
<evidence type="ECO:0000256" key="3">
    <source>
        <dbReference type="SAM" id="MobiDB-lite"/>
    </source>
</evidence>
<feature type="compositionally biased region" description="Basic and acidic residues" evidence="3">
    <location>
        <begin position="314"/>
        <end position="328"/>
    </location>
</feature>
<gene>
    <name evidence="4" type="ORF">CTOB1V02_LOCUS6916</name>
</gene>
<dbReference type="GO" id="GO:0003700">
    <property type="term" value="F:DNA-binding transcription factor activity"/>
    <property type="evidence" value="ECO:0007669"/>
    <property type="project" value="InterPro"/>
</dbReference>
<keyword evidence="1" id="KW-0547">Nucleotide-binding</keyword>
<dbReference type="GO" id="GO:0005634">
    <property type="term" value="C:nucleus"/>
    <property type="evidence" value="ECO:0007669"/>
    <property type="project" value="InterPro"/>
</dbReference>
<feature type="region of interest" description="Disordered" evidence="3">
    <location>
        <begin position="1"/>
        <end position="110"/>
    </location>
</feature>
<dbReference type="GO" id="GO:0000055">
    <property type="term" value="P:ribosomal large subunit export from nucleus"/>
    <property type="evidence" value="ECO:0007669"/>
    <property type="project" value="TreeGrafter"/>
</dbReference>
<feature type="compositionally biased region" description="Low complexity" evidence="3">
    <location>
        <begin position="1"/>
        <end position="15"/>
    </location>
</feature>